<keyword evidence="2" id="KW-0560">Oxidoreductase</keyword>
<keyword evidence="4" id="KW-0411">Iron-sulfur</keyword>
<dbReference type="GO" id="GO:0016491">
    <property type="term" value="F:oxidoreductase activity"/>
    <property type="evidence" value="ECO:0007669"/>
    <property type="project" value="UniProtKB-KW"/>
</dbReference>
<gene>
    <name evidence="5" type="ORF">K6K41_18375</name>
</gene>
<keyword evidence="1" id="KW-0479">Metal-binding</keyword>
<dbReference type="KEGG" id="cmet:K6K41_18375"/>
<dbReference type="Proteomes" id="UP000825701">
    <property type="component" value="Chromosome"/>
</dbReference>
<dbReference type="PANTHER" id="PTHR43498">
    <property type="entry name" value="FERREDOXIN:COB-COM HETERODISULFIDE REDUCTASE SUBUNIT A"/>
    <property type="match status" value="1"/>
</dbReference>
<dbReference type="AlphaFoldDB" id="A0A9E6R928"/>
<protein>
    <submittedName>
        <fullName evidence="5">FAD-dependent oxidoreductase</fullName>
    </submittedName>
</protein>
<dbReference type="InterPro" id="IPR039650">
    <property type="entry name" value="HdrA-like"/>
</dbReference>
<organism evidence="5 6">
    <name type="scientific">Chenggangzhangella methanolivorans</name>
    <dbReference type="NCBI Taxonomy" id="1437009"/>
    <lineage>
        <taxon>Bacteria</taxon>
        <taxon>Pseudomonadati</taxon>
        <taxon>Pseudomonadota</taxon>
        <taxon>Alphaproteobacteria</taxon>
        <taxon>Hyphomicrobiales</taxon>
        <taxon>Methylopilaceae</taxon>
        <taxon>Chenggangzhangella</taxon>
    </lineage>
</organism>
<dbReference type="Pfam" id="PF12831">
    <property type="entry name" value="FAD_oxidored"/>
    <property type="match status" value="1"/>
</dbReference>
<proteinExistence type="predicted"/>
<keyword evidence="3" id="KW-0408">Iron</keyword>
<evidence type="ECO:0000256" key="1">
    <source>
        <dbReference type="ARBA" id="ARBA00022723"/>
    </source>
</evidence>
<reference evidence="5" key="1">
    <citation type="submission" date="2021-08" db="EMBL/GenBank/DDBJ databases">
        <authorList>
            <person name="Zhang H."/>
            <person name="Xu M."/>
            <person name="Yu Z."/>
            <person name="Yang L."/>
            <person name="Cai Y."/>
        </authorList>
    </citation>
    <scope>NUCLEOTIDE SEQUENCE</scope>
    <source>
        <strain evidence="5">CHL1</strain>
    </source>
</reference>
<evidence type="ECO:0000313" key="6">
    <source>
        <dbReference type="Proteomes" id="UP000825701"/>
    </source>
</evidence>
<dbReference type="RefSeq" id="WP_261401860.1">
    <property type="nucleotide sequence ID" value="NZ_CP081869.1"/>
</dbReference>
<evidence type="ECO:0000256" key="4">
    <source>
        <dbReference type="ARBA" id="ARBA00023014"/>
    </source>
</evidence>
<dbReference type="PANTHER" id="PTHR43498:SF1">
    <property type="entry name" value="COB--COM HETERODISULFIDE REDUCTASE IRON-SULFUR SUBUNIT A"/>
    <property type="match status" value="1"/>
</dbReference>
<dbReference type="EMBL" id="CP081869">
    <property type="protein sequence ID" value="QZN98872.1"/>
    <property type="molecule type" value="Genomic_DNA"/>
</dbReference>
<keyword evidence="6" id="KW-1185">Reference proteome</keyword>
<accession>A0A9E6R928</accession>
<name>A0A9E6R928_9HYPH</name>
<evidence type="ECO:0000256" key="3">
    <source>
        <dbReference type="ARBA" id="ARBA00023004"/>
    </source>
</evidence>
<evidence type="ECO:0000256" key="2">
    <source>
        <dbReference type="ARBA" id="ARBA00023002"/>
    </source>
</evidence>
<dbReference type="GO" id="GO:0046872">
    <property type="term" value="F:metal ion binding"/>
    <property type="evidence" value="ECO:0007669"/>
    <property type="project" value="UniProtKB-KW"/>
</dbReference>
<dbReference type="GO" id="GO:0051536">
    <property type="term" value="F:iron-sulfur cluster binding"/>
    <property type="evidence" value="ECO:0007669"/>
    <property type="project" value="UniProtKB-KW"/>
</dbReference>
<evidence type="ECO:0000313" key="5">
    <source>
        <dbReference type="EMBL" id="QZN98872.1"/>
    </source>
</evidence>
<sequence>MDIHHPDTGQAYFVDVGGDGAFDVPYRSLLPQGIDNLIVAGRCLSATHFAHGATRNMAPCIVTGQAAGTAAALAARGNAPVAHLDVADLQKRLVADNAFLGETTETRQRRTA</sequence>